<accession>E0TE78</accession>
<dbReference type="OrthoDB" id="9791602at2"/>
<protein>
    <submittedName>
        <fullName evidence="2">Glyoxalase/bleomycin resistance protein/dioxygenase</fullName>
    </submittedName>
</protein>
<dbReference type="Gene3D" id="3.10.180.10">
    <property type="entry name" value="2,3-Dihydroxybiphenyl 1,2-Dioxygenase, domain 1"/>
    <property type="match status" value="1"/>
</dbReference>
<dbReference type="EMBL" id="CP002156">
    <property type="protein sequence ID" value="ADM09453.1"/>
    <property type="molecule type" value="Genomic_DNA"/>
</dbReference>
<evidence type="ECO:0000259" key="1">
    <source>
        <dbReference type="Pfam" id="PF00903"/>
    </source>
</evidence>
<dbReference type="eggNOG" id="COG0346">
    <property type="taxonomic scope" value="Bacteria"/>
</dbReference>
<dbReference type="Pfam" id="PF00903">
    <property type="entry name" value="Glyoxalase"/>
    <property type="match status" value="1"/>
</dbReference>
<dbReference type="GO" id="GO:0051213">
    <property type="term" value="F:dioxygenase activity"/>
    <property type="evidence" value="ECO:0007669"/>
    <property type="project" value="UniProtKB-KW"/>
</dbReference>
<sequence>MIVPNLMVSNIRRSLLFYTEIVGMREMMALDPSNMMVSSATEGPLCFVTLGLGEAQLMLQTEAHFRAALPSEAPPSDLSFSGSLYFRAADPEGVALRAASSTIVKGVETSWYGMKELWIRDPDGYLLCLARPDEAARPATGEEEGRH</sequence>
<dbReference type="InterPro" id="IPR029068">
    <property type="entry name" value="Glyas_Bleomycin-R_OHBP_Dase"/>
</dbReference>
<dbReference type="SUPFAM" id="SSF54593">
    <property type="entry name" value="Glyoxalase/Bleomycin resistance protein/Dihydroxybiphenyl dioxygenase"/>
    <property type="match status" value="1"/>
</dbReference>
<evidence type="ECO:0000313" key="2">
    <source>
        <dbReference type="EMBL" id="ADM09453.1"/>
    </source>
</evidence>
<name>E0TE78_PARBH</name>
<reference evidence="2 3" key="2">
    <citation type="journal article" date="2011" name="J. Bacteriol.">
        <title>Complete genome sequence of strain HTCC2503T of Parvularcula bermudensis, the type species of the order "Parvularculales" in the class Alphaproteobacteria.</title>
        <authorList>
            <person name="Oh H.M."/>
            <person name="Kang I."/>
            <person name="Vergin K.L."/>
            <person name="Kang D."/>
            <person name="Rhee K.H."/>
            <person name="Giovannoni S.J."/>
            <person name="Cho J.C."/>
        </authorList>
    </citation>
    <scope>NUCLEOTIDE SEQUENCE [LARGE SCALE GENOMIC DNA]</scope>
    <source>
        <strain evidence="3">ATCC BAA-594 / HTCC2503 / KCTC 12087</strain>
    </source>
</reference>
<keyword evidence="2" id="KW-0560">Oxidoreductase</keyword>
<dbReference type="KEGG" id="pbr:PB2503_06937"/>
<dbReference type="STRING" id="314260.PB2503_06937"/>
<evidence type="ECO:0000313" key="3">
    <source>
        <dbReference type="Proteomes" id="UP000001302"/>
    </source>
</evidence>
<organism evidence="2 3">
    <name type="scientific">Parvularcula bermudensis (strain ATCC BAA-594 / HTCC2503 / KCTC 12087)</name>
    <dbReference type="NCBI Taxonomy" id="314260"/>
    <lineage>
        <taxon>Bacteria</taxon>
        <taxon>Pseudomonadati</taxon>
        <taxon>Pseudomonadota</taxon>
        <taxon>Alphaproteobacteria</taxon>
        <taxon>Parvularculales</taxon>
        <taxon>Parvularculaceae</taxon>
        <taxon>Parvularcula</taxon>
    </lineage>
</organism>
<dbReference type="AlphaFoldDB" id="E0TE78"/>
<dbReference type="Proteomes" id="UP000001302">
    <property type="component" value="Chromosome"/>
</dbReference>
<keyword evidence="3" id="KW-1185">Reference proteome</keyword>
<feature type="domain" description="Glyoxalase/fosfomycin resistance/dioxygenase" evidence="1">
    <location>
        <begin position="6"/>
        <end position="129"/>
    </location>
</feature>
<gene>
    <name evidence="2" type="ordered locus">PB2503_06937</name>
</gene>
<keyword evidence="2" id="KW-0223">Dioxygenase</keyword>
<dbReference type="InterPro" id="IPR004360">
    <property type="entry name" value="Glyas_Fos-R_dOase_dom"/>
</dbReference>
<dbReference type="RefSeq" id="WP_013300427.1">
    <property type="nucleotide sequence ID" value="NC_014414.1"/>
</dbReference>
<proteinExistence type="predicted"/>
<reference evidence="3" key="1">
    <citation type="submission" date="2010-08" db="EMBL/GenBank/DDBJ databases">
        <title>Genome sequence of Parvularcula bermudensis HTCC2503.</title>
        <authorList>
            <person name="Kang D.-M."/>
            <person name="Oh H.-M."/>
            <person name="Cho J.-C."/>
        </authorList>
    </citation>
    <scope>NUCLEOTIDE SEQUENCE [LARGE SCALE GENOMIC DNA]</scope>
    <source>
        <strain evidence="3">ATCC BAA-594 / HTCC2503 / KCTC 12087</strain>
    </source>
</reference>
<dbReference type="HOGENOM" id="CLU_046006_15_2_5"/>